<dbReference type="InterPro" id="IPR001387">
    <property type="entry name" value="Cro/C1-type_HTH"/>
</dbReference>
<feature type="domain" description="HTH cro/C1-type" evidence="1">
    <location>
        <begin position="23"/>
        <end position="58"/>
    </location>
</feature>
<evidence type="ECO:0000313" key="2">
    <source>
        <dbReference type="EMBL" id="PHP52743.1"/>
    </source>
</evidence>
<name>A0ABX4MC69_9ACTO</name>
<evidence type="ECO:0000313" key="3">
    <source>
        <dbReference type="Proteomes" id="UP000194577"/>
    </source>
</evidence>
<dbReference type="Proteomes" id="UP000194577">
    <property type="component" value="Unassembled WGS sequence"/>
</dbReference>
<gene>
    <name evidence="2" type="ORF">BW737_007810</name>
</gene>
<dbReference type="InterPro" id="IPR010982">
    <property type="entry name" value="Lambda_DNA-bd_dom_sf"/>
</dbReference>
<evidence type="ECO:0000259" key="1">
    <source>
        <dbReference type="PROSITE" id="PS50943"/>
    </source>
</evidence>
<dbReference type="SUPFAM" id="SSF47413">
    <property type="entry name" value="lambda repressor-like DNA-binding domains"/>
    <property type="match status" value="1"/>
</dbReference>
<keyword evidence="3" id="KW-1185">Reference proteome</keyword>
<dbReference type="Gene3D" id="1.10.3100.10">
    <property type="entry name" value="Putative cytoplasmic protein"/>
    <property type="match status" value="1"/>
</dbReference>
<dbReference type="SMART" id="SM00530">
    <property type="entry name" value="HTH_XRE"/>
    <property type="match status" value="1"/>
</dbReference>
<protein>
    <recommendedName>
        <fullName evidence="1">HTH cro/C1-type domain-containing protein</fullName>
    </recommendedName>
</protein>
<reference evidence="2 3" key="1">
    <citation type="submission" date="2017-10" db="EMBL/GenBank/DDBJ databases">
        <title>Draft genome sequence of cellulolytic Actinomyces sp CtC72 isolated from cattle rumen fluid.</title>
        <authorList>
            <person name="Joshi A.J."/>
            <person name="Vasudevan G."/>
            <person name="Lanjekar V.B."/>
            <person name="Hivarkar S."/>
            <person name="Engineer A."/>
            <person name="Pore S.D."/>
            <person name="Dhakephalkar P.K."/>
            <person name="Dagar S."/>
        </authorList>
    </citation>
    <scope>NUCLEOTIDE SEQUENCE [LARGE SCALE GENOMIC DNA]</scope>
    <source>
        <strain evidence="3">CtC72</strain>
    </source>
</reference>
<organism evidence="2 3">
    <name type="scientific">Actinomyces ruminis</name>
    <dbReference type="NCBI Taxonomy" id="1937003"/>
    <lineage>
        <taxon>Bacteria</taxon>
        <taxon>Bacillati</taxon>
        <taxon>Actinomycetota</taxon>
        <taxon>Actinomycetes</taxon>
        <taxon>Actinomycetales</taxon>
        <taxon>Actinomycetaceae</taxon>
        <taxon>Actinomyces</taxon>
    </lineage>
</organism>
<dbReference type="EMBL" id="MTPX02000041">
    <property type="protein sequence ID" value="PHP52743.1"/>
    <property type="molecule type" value="Genomic_DNA"/>
</dbReference>
<dbReference type="PROSITE" id="PS50943">
    <property type="entry name" value="HTH_CROC1"/>
    <property type="match status" value="1"/>
</dbReference>
<dbReference type="InterPro" id="IPR027910">
    <property type="entry name" value="YdiL_sf"/>
</dbReference>
<dbReference type="CDD" id="cd00093">
    <property type="entry name" value="HTH_XRE"/>
    <property type="match status" value="1"/>
</dbReference>
<sequence>MDAYSYGNAAAHYVKVIMYSGEFRVVREHLGLSRREIAELLAVSEGTVQNWEKGKYTPPPGVAAEVHQLEVYTRNAVDAIVAEAAERKQPMLLVWRQDADMPPGRARTLGASWWRGVAARVRERVDDLVVAYADELDELTGSREATLRLAISVGAV</sequence>
<proteinExistence type="predicted"/>
<dbReference type="Pfam" id="PF13560">
    <property type="entry name" value="HTH_31"/>
    <property type="match status" value="1"/>
</dbReference>
<comment type="caution">
    <text evidence="2">The sequence shown here is derived from an EMBL/GenBank/DDBJ whole genome shotgun (WGS) entry which is preliminary data.</text>
</comment>
<accession>A0ABX4MC69</accession>